<organism evidence="9 10">
    <name type="scientific">Alcaligenes endophyticus</name>
    <dbReference type="NCBI Taxonomy" id="1929088"/>
    <lineage>
        <taxon>Bacteria</taxon>
        <taxon>Pseudomonadati</taxon>
        <taxon>Pseudomonadota</taxon>
        <taxon>Betaproteobacteria</taxon>
        <taxon>Burkholderiales</taxon>
        <taxon>Alcaligenaceae</taxon>
        <taxon>Alcaligenes</taxon>
    </lineage>
</organism>
<comment type="caution">
    <text evidence="9">The sequence shown here is derived from an EMBL/GenBank/DDBJ whole genome shotgun (WGS) entry which is preliminary data.</text>
</comment>
<accession>A0ABT8EK38</accession>
<evidence type="ECO:0000256" key="2">
    <source>
        <dbReference type="ARBA" id="ARBA00009533"/>
    </source>
</evidence>
<evidence type="ECO:0000256" key="8">
    <source>
        <dbReference type="RuleBase" id="RU361171"/>
    </source>
</evidence>
<gene>
    <name evidence="9" type="ORF">LMS43_09700</name>
</gene>
<evidence type="ECO:0000313" key="9">
    <source>
        <dbReference type="EMBL" id="MDN4121562.1"/>
    </source>
</evidence>
<dbReference type="Gene3D" id="4.10.280.50">
    <property type="match status" value="1"/>
</dbReference>
<keyword evidence="5 7" id="KW-0456">Lyase</keyword>
<keyword evidence="4 7" id="KW-0663">Pyridoxal phosphate</keyword>
<comment type="similarity">
    <text evidence="2 7">Belongs to the group II decarboxylase family.</text>
</comment>
<proteinExistence type="inferred from homology"/>
<reference evidence="9" key="1">
    <citation type="submission" date="2021-11" db="EMBL/GenBank/DDBJ databases">
        <title>Draft genome sequence of Alcaligenes endophyticus type strain CCUG 75668T.</title>
        <authorList>
            <person name="Salva-Serra F."/>
            <person name="Duran R.E."/>
            <person name="Seeger M."/>
            <person name="Moore E.R.B."/>
            <person name="Jaen-Luchoro D."/>
        </authorList>
    </citation>
    <scope>NUCLEOTIDE SEQUENCE</scope>
    <source>
        <strain evidence="9">CCUG 75668</strain>
    </source>
</reference>
<evidence type="ECO:0000256" key="1">
    <source>
        <dbReference type="ARBA" id="ARBA00001933"/>
    </source>
</evidence>
<dbReference type="Pfam" id="PF00282">
    <property type="entry name" value="Pyridoxal_deC"/>
    <property type="match status" value="1"/>
</dbReference>
<dbReference type="SUPFAM" id="SSF53383">
    <property type="entry name" value="PLP-dependent transferases"/>
    <property type="match status" value="1"/>
</dbReference>
<dbReference type="Proteomes" id="UP001168613">
    <property type="component" value="Unassembled WGS sequence"/>
</dbReference>
<name>A0ABT8EK38_9BURK</name>
<evidence type="ECO:0000256" key="6">
    <source>
        <dbReference type="ARBA" id="ARBA00048868"/>
    </source>
</evidence>
<comment type="cofactor">
    <cofactor evidence="1 7">
        <name>pyridoxal 5'-phosphate</name>
        <dbReference type="ChEBI" id="CHEBI:597326"/>
    </cofactor>
</comment>
<protein>
    <recommendedName>
        <fullName evidence="3 8">Glutamate decarboxylase</fullName>
        <ecNumber evidence="3 8">4.1.1.15</ecNumber>
    </recommendedName>
</protein>
<dbReference type="PANTHER" id="PTHR43321">
    <property type="entry name" value="GLUTAMATE DECARBOXYLASE"/>
    <property type="match status" value="1"/>
</dbReference>
<dbReference type="GO" id="GO:0004351">
    <property type="term" value="F:glutamate decarboxylase activity"/>
    <property type="evidence" value="ECO:0007669"/>
    <property type="project" value="UniProtKB-EC"/>
</dbReference>
<sequence>MPLHQKDTIRERLLDDVYASADLSVVMPKYKMPETEQDPRHIYQAVHDELMLDGNSRQNLATFCQTWVEPEIRQLMDECIDKNMIDKDEYPQTAEMENRCVHIIADLWNSPDAANTMGCSTTGSSEAAMLGGLALKWSWRKRRQAEGKSTDKPNLVCGPVQICWHKFARYFDVELREVPMEGDRLTLTPEEVLKYVDENTIGVVPTLGVTFTCNYEPVKEISDALDRLQAEKGLDIPIHVDGASGGFLAPFCAPDLEWDFRLPRVKSINTSGHKFGLAPLGVGWVIWRDASALPEELIFNVNYLGGNMPTFALNFSRPGGQIVAQYYNLLRLGREGYTKVQNACYHTAQYLSKEIANLGPFELLFDGNPETGIPALSWKLKEGQEHNFTLYDLADRLRSRGWQVPAYSMPANRQDLVVQRILVRHGVSMDLASLLIEDMQRCLDYFDKYPVAKPLDDLDGKGFHHN</sequence>
<evidence type="ECO:0000313" key="10">
    <source>
        <dbReference type="Proteomes" id="UP001168613"/>
    </source>
</evidence>
<evidence type="ECO:0000256" key="7">
    <source>
        <dbReference type="RuleBase" id="RU000382"/>
    </source>
</evidence>
<dbReference type="EMBL" id="JAJHNU010000002">
    <property type="protein sequence ID" value="MDN4121562.1"/>
    <property type="molecule type" value="Genomic_DNA"/>
</dbReference>
<keyword evidence="10" id="KW-1185">Reference proteome</keyword>
<dbReference type="Gene3D" id="3.40.640.10">
    <property type="entry name" value="Type I PLP-dependent aspartate aminotransferase-like (Major domain)"/>
    <property type="match status" value="1"/>
</dbReference>
<dbReference type="CDD" id="cd06450">
    <property type="entry name" value="DOPA_deC_like"/>
    <property type="match status" value="1"/>
</dbReference>
<dbReference type="InterPro" id="IPR002129">
    <property type="entry name" value="PyrdxlP-dep_de-COase"/>
</dbReference>
<dbReference type="NCBIfam" id="TIGR01788">
    <property type="entry name" value="Glu-decarb-GAD"/>
    <property type="match status" value="1"/>
</dbReference>
<evidence type="ECO:0000256" key="3">
    <source>
        <dbReference type="ARBA" id="ARBA00012421"/>
    </source>
</evidence>
<dbReference type="InterPro" id="IPR010107">
    <property type="entry name" value="Glutamate_decarboxylase"/>
</dbReference>
<dbReference type="InterPro" id="IPR015421">
    <property type="entry name" value="PyrdxlP-dep_Trfase_major"/>
</dbReference>
<dbReference type="Gene3D" id="3.90.1150.160">
    <property type="match status" value="1"/>
</dbReference>
<dbReference type="InterPro" id="IPR015424">
    <property type="entry name" value="PyrdxlP-dep_Trfase"/>
</dbReference>
<evidence type="ECO:0000256" key="4">
    <source>
        <dbReference type="ARBA" id="ARBA00022898"/>
    </source>
</evidence>
<keyword evidence="8" id="KW-0210">Decarboxylase</keyword>
<dbReference type="PANTHER" id="PTHR43321:SF3">
    <property type="entry name" value="GLUTAMATE DECARBOXYLASE"/>
    <property type="match status" value="1"/>
</dbReference>
<dbReference type="RefSeq" id="WP_266124233.1">
    <property type="nucleotide sequence ID" value="NZ_JAJHNU010000002.1"/>
</dbReference>
<evidence type="ECO:0000256" key="5">
    <source>
        <dbReference type="ARBA" id="ARBA00023239"/>
    </source>
</evidence>
<comment type="catalytic activity">
    <reaction evidence="6 8">
        <text>L-glutamate + H(+) = 4-aminobutanoate + CO2</text>
        <dbReference type="Rhea" id="RHEA:17785"/>
        <dbReference type="ChEBI" id="CHEBI:15378"/>
        <dbReference type="ChEBI" id="CHEBI:16526"/>
        <dbReference type="ChEBI" id="CHEBI:29985"/>
        <dbReference type="ChEBI" id="CHEBI:59888"/>
        <dbReference type="EC" id="4.1.1.15"/>
    </reaction>
</comment>
<dbReference type="EC" id="4.1.1.15" evidence="3 8"/>